<dbReference type="Pfam" id="PF12505">
    <property type="entry name" value="DUF3712"/>
    <property type="match status" value="1"/>
</dbReference>
<dbReference type="InterPro" id="IPR022185">
    <property type="entry name" value="DUF3712"/>
</dbReference>
<feature type="region of interest" description="Disordered" evidence="1">
    <location>
        <begin position="1"/>
        <end position="22"/>
    </location>
</feature>
<accession>A0A9N9PRU3</accession>
<dbReference type="InterPro" id="IPR046368">
    <property type="entry name" value="Tag1"/>
</dbReference>
<feature type="transmembrane region" description="Helical" evidence="2">
    <location>
        <begin position="47"/>
        <end position="71"/>
    </location>
</feature>
<evidence type="ECO:0000256" key="2">
    <source>
        <dbReference type="SAM" id="Phobius"/>
    </source>
</evidence>
<gene>
    <name evidence="3" type="ORF">HYFRA_00010714</name>
</gene>
<sequence length="347" mass="38335">MSTNKNMNDNGSDGSKFEGDEDRLESRAVVPAQTGALYKVKRHCARFWWVHVIAFCIIFLIIALCLVYVGMPRIAQHDVDASWLEVTELQFLDPTPNSVVLTQRVILHNPSKFTPTLDGFPAANYLVTDGVQGPEPMVYIQFPEIHARKPTSNHSVENQKVDIVNQEQLAAYASSILANEYVESRLRGRTSLHLGALPTVRVNFQDTPRYRGLNGLKGFNVTNVRINATKTDGPNLSGFAFIPNPSNMTIEMGNVTLSLSTDKAGVVGNTTIENFTIRPGDNSLPMSGTMDQMKVVSALDNGFLDLKIRGSSVIFNGEHIPYYEKALSDNVLPLRMNVLQVIADSSH</sequence>
<dbReference type="EMBL" id="CAJVRL010000078">
    <property type="protein sequence ID" value="CAG8957291.1"/>
    <property type="molecule type" value="Genomic_DNA"/>
</dbReference>
<comment type="caution">
    <text evidence="3">The sequence shown here is derived from an EMBL/GenBank/DDBJ whole genome shotgun (WGS) entry which is preliminary data.</text>
</comment>
<evidence type="ECO:0000256" key="1">
    <source>
        <dbReference type="SAM" id="MobiDB-lite"/>
    </source>
</evidence>
<dbReference type="GO" id="GO:0000329">
    <property type="term" value="C:fungal-type vacuole membrane"/>
    <property type="evidence" value="ECO:0007669"/>
    <property type="project" value="InterPro"/>
</dbReference>
<keyword evidence="2" id="KW-0472">Membrane</keyword>
<dbReference type="Proteomes" id="UP000696280">
    <property type="component" value="Unassembled WGS sequence"/>
</dbReference>
<dbReference type="PANTHER" id="PTHR35895">
    <property type="entry name" value="CHROMOSOME 16, WHOLE GENOME SHOTGUN SEQUENCE"/>
    <property type="match status" value="1"/>
</dbReference>
<keyword evidence="4" id="KW-1185">Reference proteome</keyword>
<reference evidence="3" key="1">
    <citation type="submission" date="2021-07" db="EMBL/GenBank/DDBJ databases">
        <authorList>
            <person name="Durling M."/>
        </authorList>
    </citation>
    <scope>NUCLEOTIDE SEQUENCE</scope>
</reference>
<keyword evidence="2" id="KW-0812">Transmembrane</keyword>
<keyword evidence="2" id="KW-1133">Transmembrane helix</keyword>
<feature type="compositionally biased region" description="Polar residues" evidence="1">
    <location>
        <begin position="1"/>
        <end position="13"/>
    </location>
</feature>
<name>A0A9N9PRU3_9HELO</name>
<dbReference type="OrthoDB" id="10039566at2759"/>
<proteinExistence type="predicted"/>
<evidence type="ECO:0000313" key="3">
    <source>
        <dbReference type="EMBL" id="CAG8957291.1"/>
    </source>
</evidence>
<dbReference type="AlphaFoldDB" id="A0A9N9PRU3"/>
<dbReference type="PANTHER" id="PTHR35895:SF1">
    <property type="entry name" value="LIPID-BINDING SERUM GLYCOPROTEIN C-TERMINAL DOMAIN-CONTAINING PROTEIN"/>
    <property type="match status" value="1"/>
</dbReference>
<protein>
    <submittedName>
        <fullName evidence="3">Uncharacterized protein</fullName>
    </submittedName>
</protein>
<organism evidence="3 4">
    <name type="scientific">Hymenoscyphus fraxineus</name>
    <dbReference type="NCBI Taxonomy" id="746836"/>
    <lineage>
        <taxon>Eukaryota</taxon>
        <taxon>Fungi</taxon>
        <taxon>Dikarya</taxon>
        <taxon>Ascomycota</taxon>
        <taxon>Pezizomycotina</taxon>
        <taxon>Leotiomycetes</taxon>
        <taxon>Helotiales</taxon>
        <taxon>Helotiaceae</taxon>
        <taxon>Hymenoscyphus</taxon>
    </lineage>
</organism>
<evidence type="ECO:0000313" key="4">
    <source>
        <dbReference type="Proteomes" id="UP000696280"/>
    </source>
</evidence>